<dbReference type="PROSITE" id="PS50137">
    <property type="entry name" value="DS_RBD"/>
    <property type="match status" value="1"/>
</dbReference>
<dbReference type="SUPFAM" id="SSF54768">
    <property type="entry name" value="dsRNA-binding domain-like"/>
    <property type="match status" value="1"/>
</dbReference>
<dbReference type="Gene3D" id="3.30.160.20">
    <property type="match status" value="1"/>
</dbReference>
<accession>A0ABQ2D9C8</accession>
<keyword evidence="1" id="KW-0694">RNA-binding</keyword>
<organism evidence="3 4">
    <name type="scientific">Deinococcus roseus</name>
    <dbReference type="NCBI Taxonomy" id="392414"/>
    <lineage>
        <taxon>Bacteria</taxon>
        <taxon>Thermotogati</taxon>
        <taxon>Deinococcota</taxon>
        <taxon>Deinococci</taxon>
        <taxon>Deinococcales</taxon>
        <taxon>Deinococcaceae</taxon>
        <taxon>Deinococcus</taxon>
    </lineage>
</organism>
<protein>
    <recommendedName>
        <fullName evidence="2">DRBM domain-containing protein</fullName>
    </recommendedName>
</protein>
<proteinExistence type="predicted"/>
<evidence type="ECO:0000313" key="4">
    <source>
        <dbReference type="Proteomes" id="UP000632222"/>
    </source>
</evidence>
<dbReference type="Proteomes" id="UP000632222">
    <property type="component" value="Unassembled WGS sequence"/>
</dbReference>
<gene>
    <name evidence="3" type="ORF">GCM10008938_40320</name>
</gene>
<feature type="domain" description="DRBM" evidence="2">
    <location>
        <begin position="3"/>
        <end position="71"/>
    </location>
</feature>
<evidence type="ECO:0000259" key="2">
    <source>
        <dbReference type="PROSITE" id="PS50137"/>
    </source>
</evidence>
<dbReference type="Pfam" id="PF00035">
    <property type="entry name" value="dsrm"/>
    <property type="match status" value="1"/>
</dbReference>
<dbReference type="CDD" id="cd10845">
    <property type="entry name" value="DSRM_RNAse_III_family"/>
    <property type="match status" value="1"/>
</dbReference>
<reference evidence="4" key="1">
    <citation type="journal article" date="2019" name="Int. J. Syst. Evol. Microbiol.">
        <title>The Global Catalogue of Microorganisms (GCM) 10K type strain sequencing project: providing services to taxonomists for standard genome sequencing and annotation.</title>
        <authorList>
            <consortium name="The Broad Institute Genomics Platform"/>
            <consortium name="The Broad Institute Genome Sequencing Center for Infectious Disease"/>
            <person name="Wu L."/>
            <person name="Ma J."/>
        </authorList>
    </citation>
    <scope>NUCLEOTIDE SEQUENCE [LARGE SCALE GENOMIC DNA]</scope>
    <source>
        <strain evidence="4">JCM 14370</strain>
    </source>
</reference>
<dbReference type="RefSeq" id="WP_189005892.1">
    <property type="nucleotide sequence ID" value="NZ_BMOD01000021.1"/>
</dbReference>
<dbReference type="EMBL" id="BMOD01000021">
    <property type="protein sequence ID" value="GGJ50318.1"/>
    <property type="molecule type" value="Genomic_DNA"/>
</dbReference>
<comment type="caution">
    <text evidence="3">The sequence shown here is derived from an EMBL/GenBank/DDBJ whole genome shotgun (WGS) entry which is preliminary data.</text>
</comment>
<dbReference type="InterPro" id="IPR014720">
    <property type="entry name" value="dsRBD_dom"/>
</dbReference>
<sequence length="167" mass="18474">MQNPKGDLIDYCRAQKLRNPKFETRGTGPEHEPLFITDVIINDEVRATGQGTSKRESERTASMLALESLTAQFGAVHQVKEQPRKTSDRPLRLGYAGGTAEGPYPIYADVLSQALIVANTRVDSNRRGPESIDLVRRLTLDLYKGLLEELGVVAEAPQVEQVEVKEA</sequence>
<evidence type="ECO:0000256" key="1">
    <source>
        <dbReference type="PROSITE-ProRule" id="PRU00266"/>
    </source>
</evidence>
<evidence type="ECO:0000313" key="3">
    <source>
        <dbReference type="EMBL" id="GGJ50318.1"/>
    </source>
</evidence>
<keyword evidence="4" id="KW-1185">Reference proteome</keyword>
<dbReference type="SMART" id="SM00358">
    <property type="entry name" value="DSRM"/>
    <property type="match status" value="1"/>
</dbReference>
<name>A0ABQ2D9C8_9DEIO</name>